<dbReference type="PaxDb" id="4097-A0A1S3Y900"/>
<reference evidence="2" key="2">
    <citation type="submission" date="2025-08" db="UniProtKB">
        <authorList>
            <consortium name="RefSeq"/>
        </authorList>
    </citation>
    <scope>IDENTIFICATION</scope>
    <source>
        <tissue evidence="2">Leaf</tissue>
    </source>
</reference>
<evidence type="ECO:0000313" key="1">
    <source>
        <dbReference type="Proteomes" id="UP000790787"/>
    </source>
</evidence>
<dbReference type="OMA" id="KAWIMAQ"/>
<organism evidence="1 2">
    <name type="scientific">Nicotiana tabacum</name>
    <name type="common">Common tobacco</name>
    <dbReference type="NCBI Taxonomy" id="4097"/>
    <lineage>
        <taxon>Eukaryota</taxon>
        <taxon>Viridiplantae</taxon>
        <taxon>Streptophyta</taxon>
        <taxon>Embryophyta</taxon>
        <taxon>Tracheophyta</taxon>
        <taxon>Spermatophyta</taxon>
        <taxon>Magnoliopsida</taxon>
        <taxon>eudicotyledons</taxon>
        <taxon>Gunneridae</taxon>
        <taxon>Pentapetalae</taxon>
        <taxon>asterids</taxon>
        <taxon>lamiids</taxon>
        <taxon>Solanales</taxon>
        <taxon>Solanaceae</taxon>
        <taxon>Nicotianoideae</taxon>
        <taxon>Nicotianeae</taxon>
        <taxon>Nicotiana</taxon>
    </lineage>
</organism>
<dbReference type="AlphaFoldDB" id="A0A1S3Y900"/>
<name>A0A1S3Y900_TOBAC</name>
<evidence type="ECO:0000313" key="2">
    <source>
        <dbReference type="RefSeq" id="XP_016448509.2"/>
    </source>
</evidence>
<proteinExistence type="predicted"/>
<dbReference type="Proteomes" id="UP000790787">
    <property type="component" value="Chromosome 17"/>
</dbReference>
<dbReference type="STRING" id="4097.A0A1S3Y900"/>
<dbReference type="InterPro" id="IPR040358">
    <property type="entry name" value="At4g22758-like"/>
</dbReference>
<dbReference type="RefSeq" id="XP_016448509.2">
    <property type="nucleotide sequence ID" value="XM_016593023.2"/>
</dbReference>
<sequence length="153" mass="17010">MERKLMKSFSEKICMQKAIKKGEENKKVKNNSTRLLITVNVLGSAGPLRFVVSENDKVAVVVNTALKQYAREGRLPILSSNVNDFFLYTTNAGIDALGPLDSIGLVGVRNFILCKKQKQPLMTEGRANGIAQNGKKGWKAWLTKSFSFKIHSH</sequence>
<dbReference type="GeneID" id="107773622"/>
<dbReference type="RefSeq" id="XP_016448509.1">
    <property type="nucleotide sequence ID" value="XM_016593023.1"/>
</dbReference>
<keyword evidence="1" id="KW-1185">Reference proteome</keyword>
<dbReference type="Pfam" id="PF23156">
    <property type="entry name" value="DUF7054"/>
    <property type="match status" value="1"/>
</dbReference>
<gene>
    <name evidence="2" type="primary">LOC107773622</name>
</gene>
<dbReference type="PANTHER" id="PTHR33270">
    <property type="entry name" value="BNAC05G50380D PROTEIN"/>
    <property type="match status" value="1"/>
</dbReference>
<dbReference type="PANTHER" id="PTHR33270:SF5">
    <property type="entry name" value="GB|AAC00605.1"/>
    <property type="match status" value="1"/>
</dbReference>
<reference evidence="1" key="1">
    <citation type="journal article" date="2014" name="Nat. Commun.">
        <title>The tobacco genome sequence and its comparison with those of tomato and potato.</title>
        <authorList>
            <person name="Sierro N."/>
            <person name="Battey J.N."/>
            <person name="Ouadi S."/>
            <person name="Bakaher N."/>
            <person name="Bovet L."/>
            <person name="Willig A."/>
            <person name="Goepfert S."/>
            <person name="Peitsch M.C."/>
            <person name="Ivanov N.V."/>
        </authorList>
    </citation>
    <scope>NUCLEOTIDE SEQUENCE [LARGE SCALE GENOMIC DNA]</scope>
</reference>
<dbReference type="OrthoDB" id="1919859at2759"/>
<dbReference type="InterPro" id="IPR055482">
    <property type="entry name" value="DUF7054"/>
</dbReference>
<dbReference type="KEGG" id="nta:107773622"/>
<protein>
    <submittedName>
        <fullName evidence="2">Uncharacterized protein At4g22758-like</fullName>
    </submittedName>
</protein>
<accession>A0A1S3Y900</accession>